<dbReference type="AlphaFoldDB" id="A0A9P7SZT9"/>
<accession>A0A9P7SZT9</accession>
<evidence type="ECO:0008006" key="4">
    <source>
        <dbReference type="Google" id="ProtNLM"/>
    </source>
</evidence>
<dbReference type="Proteomes" id="UP000748025">
    <property type="component" value="Unassembled WGS sequence"/>
</dbReference>
<keyword evidence="1" id="KW-1133">Transmembrane helix</keyword>
<keyword evidence="1" id="KW-0812">Transmembrane</keyword>
<evidence type="ECO:0000256" key="1">
    <source>
        <dbReference type="SAM" id="Phobius"/>
    </source>
</evidence>
<organism evidence="2 3">
    <name type="scientific">Claviceps pusilla</name>
    <dbReference type="NCBI Taxonomy" id="123648"/>
    <lineage>
        <taxon>Eukaryota</taxon>
        <taxon>Fungi</taxon>
        <taxon>Dikarya</taxon>
        <taxon>Ascomycota</taxon>
        <taxon>Pezizomycotina</taxon>
        <taxon>Sordariomycetes</taxon>
        <taxon>Hypocreomycetidae</taxon>
        <taxon>Hypocreales</taxon>
        <taxon>Clavicipitaceae</taxon>
        <taxon>Claviceps</taxon>
    </lineage>
</organism>
<dbReference type="Pfam" id="PF05705">
    <property type="entry name" value="DUF829"/>
    <property type="match status" value="1"/>
</dbReference>
<dbReference type="SUPFAM" id="SSF53474">
    <property type="entry name" value="alpha/beta-Hydrolases"/>
    <property type="match status" value="1"/>
</dbReference>
<evidence type="ECO:0000313" key="3">
    <source>
        <dbReference type="Proteomes" id="UP000748025"/>
    </source>
</evidence>
<dbReference type="OrthoDB" id="77878at2759"/>
<keyword evidence="1" id="KW-0472">Membrane</keyword>
<gene>
    <name evidence="2" type="ORF">E4U43_006116</name>
</gene>
<evidence type="ECO:0000313" key="2">
    <source>
        <dbReference type="EMBL" id="KAG6014789.1"/>
    </source>
</evidence>
<protein>
    <recommendedName>
        <fullName evidence="4">PaxU</fullName>
    </recommendedName>
</protein>
<dbReference type="PANTHER" id="PTHR12265:SF14">
    <property type="entry name" value="INDOLE-DITERPENE BIOSYNTHESIS PROTEIN PAXU"/>
    <property type="match status" value="1"/>
</dbReference>
<dbReference type="EMBL" id="SRPW01000414">
    <property type="protein sequence ID" value="KAG6014789.1"/>
    <property type="molecule type" value="Genomic_DNA"/>
</dbReference>
<sequence>MSAKIPKFPGFTAHSDQIFSRSGEALQEGQAIPPQHKHDPTTVLVYGWGDGLPKHVAKYADGFRALFPYANQVVVLSPISKAMFSSLRQRTDHMLPVVNLLFPPTQHQYQHQDHDHDHEHDHEHARILVHTMSNTGAVNYAATLNAYRETHHRPMPHHLLIMDSTPGSTHLSLGNLSRWSRAMALGTAAWFPWPFLLTQTIWGVFLLLHTLLHGWLMGRQSAGAWSIWAVNRSHLESTRARRLYLYGRADDLILWEDIEQHVAQTRRLGWAVDAEVFEGSGHVGHMRMHPRQYWGAVGRGWKGVVQERGM</sequence>
<dbReference type="PANTHER" id="PTHR12265">
    <property type="entry name" value="TRANSMEMBRANE PROTEIN 53"/>
    <property type="match status" value="1"/>
</dbReference>
<dbReference type="InterPro" id="IPR008547">
    <property type="entry name" value="DUF829_TMEM53"/>
</dbReference>
<reference evidence="2" key="1">
    <citation type="journal article" date="2020" name="bioRxiv">
        <title>Whole genome comparisons of ergot fungi reveals the divergence and evolution of species within the genus Claviceps are the result of varying mechanisms driving genome evolution and host range expansion.</title>
        <authorList>
            <person name="Wyka S.A."/>
            <person name="Mondo S.J."/>
            <person name="Liu M."/>
            <person name="Dettman J."/>
            <person name="Nalam V."/>
            <person name="Broders K.D."/>
        </authorList>
    </citation>
    <scope>NUCLEOTIDE SEQUENCE</scope>
    <source>
        <strain evidence="2">CCC 602</strain>
    </source>
</reference>
<name>A0A9P7SZT9_9HYPO</name>
<comment type="caution">
    <text evidence="2">The sequence shown here is derived from an EMBL/GenBank/DDBJ whole genome shotgun (WGS) entry which is preliminary data.</text>
</comment>
<dbReference type="InterPro" id="IPR029058">
    <property type="entry name" value="AB_hydrolase_fold"/>
</dbReference>
<feature type="transmembrane region" description="Helical" evidence="1">
    <location>
        <begin position="190"/>
        <end position="212"/>
    </location>
</feature>
<proteinExistence type="predicted"/>
<keyword evidence="3" id="KW-1185">Reference proteome</keyword>